<sequence>MDPFQVFVDEVEVAIIGGGTCGVICAARCAELGISYKIIDRQITFGGVWLNYANDHSSLQCPEIMYRWDPKYPLGKGPLDRIKGSTILQRMREYARDHHMFDNARFGTEVETVKENEDGYTLVLKGLEYGTTRHLHCKYLMVTHGILAHQFTPEERGLDVSRFRGPVSMAGKHNGVDCVVGTQDLTGKEVIVLGSGAFACEAMDAAIANNAKHVTMVCRDRKRWVLPFSREMTLGALAQAPLLPWRWKMDITHWWLKRYFYGPAGIVHMMPGGGNKAAPRDNDYAGAPSHSPPQLEAQCTWQSNDAIFQQARAGRLTCKVDSVAAVEEQHVVLGNGERLRADLIVAAYGLKYQAEPAFLKELGIGFKDLHNFAFLGPSGRIGTAQDGIYAMQAA</sequence>
<dbReference type="SUPFAM" id="SSF51905">
    <property type="entry name" value="FAD/NAD(P)-binding domain"/>
    <property type="match status" value="2"/>
</dbReference>
<evidence type="ECO:0000256" key="1">
    <source>
        <dbReference type="ARBA" id="ARBA00009183"/>
    </source>
</evidence>
<dbReference type="Gene3D" id="3.50.50.60">
    <property type="entry name" value="FAD/NAD(P)-binding domain"/>
    <property type="match status" value="1"/>
</dbReference>
<dbReference type="PANTHER" id="PTHR43539:SF78">
    <property type="entry name" value="FLAVIN-CONTAINING MONOOXYGENASE"/>
    <property type="match status" value="1"/>
</dbReference>
<proteinExistence type="inferred from homology"/>
<protein>
    <recommendedName>
        <fullName evidence="3">indole-3-pyruvate monooxygenase</fullName>
        <ecNumber evidence="3">1.14.13.168</ecNumber>
    </recommendedName>
</protein>
<comment type="catalytic activity">
    <reaction evidence="4">
        <text>indole-3-pyruvate + NADPH + O2 + H(+) = (indol-3-yl)acetate + CO2 + NADP(+) + H2O</text>
        <dbReference type="Rhea" id="RHEA:34331"/>
        <dbReference type="ChEBI" id="CHEBI:15377"/>
        <dbReference type="ChEBI" id="CHEBI:15378"/>
        <dbReference type="ChEBI" id="CHEBI:15379"/>
        <dbReference type="ChEBI" id="CHEBI:16526"/>
        <dbReference type="ChEBI" id="CHEBI:17640"/>
        <dbReference type="ChEBI" id="CHEBI:30854"/>
        <dbReference type="ChEBI" id="CHEBI:57783"/>
        <dbReference type="ChEBI" id="CHEBI:58349"/>
        <dbReference type="EC" id="1.14.13.168"/>
    </reaction>
</comment>
<evidence type="ECO:0000313" key="6">
    <source>
        <dbReference type="Proteomes" id="UP001491310"/>
    </source>
</evidence>
<dbReference type="PANTHER" id="PTHR43539">
    <property type="entry name" value="FLAVIN-BINDING MONOOXYGENASE-LIKE PROTEIN (AFU_ORTHOLOGUE AFUA_4G09220)"/>
    <property type="match status" value="1"/>
</dbReference>
<dbReference type="InterPro" id="IPR036188">
    <property type="entry name" value="FAD/NAD-bd_sf"/>
</dbReference>
<dbReference type="Proteomes" id="UP001491310">
    <property type="component" value="Unassembled WGS sequence"/>
</dbReference>
<accession>A0ABR2YEY6</accession>
<evidence type="ECO:0000256" key="2">
    <source>
        <dbReference type="ARBA" id="ARBA00023002"/>
    </source>
</evidence>
<gene>
    <name evidence="5" type="ORF">WJX75_004709</name>
</gene>
<reference evidence="5 6" key="1">
    <citation type="journal article" date="2024" name="Nat. Commun.">
        <title>Phylogenomics reveals the evolutionary origins of lichenization in chlorophyte algae.</title>
        <authorList>
            <person name="Puginier C."/>
            <person name="Libourel C."/>
            <person name="Otte J."/>
            <person name="Skaloud P."/>
            <person name="Haon M."/>
            <person name="Grisel S."/>
            <person name="Petersen M."/>
            <person name="Berrin J.G."/>
            <person name="Delaux P.M."/>
            <person name="Dal Grande F."/>
            <person name="Keller J."/>
        </authorList>
    </citation>
    <scope>NUCLEOTIDE SEQUENCE [LARGE SCALE GENOMIC DNA]</scope>
    <source>
        <strain evidence="5 6">SAG 216-7</strain>
    </source>
</reference>
<comment type="caution">
    <text evidence="5">The sequence shown here is derived from an EMBL/GenBank/DDBJ whole genome shotgun (WGS) entry which is preliminary data.</text>
</comment>
<dbReference type="PRINTS" id="PR00411">
    <property type="entry name" value="PNDRDTASEI"/>
</dbReference>
<keyword evidence="6" id="KW-1185">Reference proteome</keyword>
<name>A0ABR2YEY6_9CHLO</name>
<evidence type="ECO:0000256" key="4">
    <source>
        <dbReference type="ARBA" id="ARBA00047707"/>
    </source>
</evidence>
<dbReference type="Pfam" id="PF13738">
    <property type="entry name" value="Pyr_redox_3"/>
    <property type="match status" value="1"/>
</dbReference>
<comment type="similarity">
    <text evidence="1">Belongs to the FMO family.</text>
</comment>
<keyword evidence="2" id="KW-0560">Oxidoreductase</keyword>
<dbReference type="InterPro" id="IPR050982">
    <property type="entry name" value="Auxin_biosynth/cation_transpt"/>
</dbReference>
<organism evidence="5 6">
    <name type="scientific">Coccomyxa subellipsoidea</name>
    <dbReference type="NCBI Taxonomy" id="248742"/>
    <lineage>
        <taxon>Eukaryota</taxon>
        <taxon>Viridiplantae</taxon>
        <taxon>Chlorophyta</taxon>
        <taxon>core chlorophytes</taxon>
        <taxon>Trebouxiophyceae</taxon>
        <taxon>Trebouxiophyceae incertae sedis</taxon>
        <taxon>Coccomyxaceae</taxon>
        <taxon>Coccomyxa</taxon>
    </lineage>
</organism>
<evidence type="ECO:0000256" key="3">
    <source>
        <dbReference type="ARBA" id="ARBA00039148"/>
    </source>
</evidence>
<dbReference type="EMBL" id="JALJOT010000013">
    <property type="protein sequence ID" value="KAK9904107.1"/>
    <property type="molecule type" value="Genomic_DNA"/>
</dbReference>
<evidence type="ECO:0000313" key="5">
    <source>
        <dbReference type="EMBL" id="KAK9904107.1"/>
    </source>
</evidence>
<dbReference type="EC" id="1.14.13.168" evidence="3"/>